<dbReference type="InterPro" id="IPR002563">
    <property type="entry name" value="Flavin_Rdtase-like_dom"/>
</dbReference>
<dbReference type="PANTHER" id="PTHR43812">
    <property type="entry name" value="BLR2425 PROTEIN"/>
    <property type="match status" value="1"/>
</dbReference>
<dbReference type="SUPFAM" id="SSF50475">
    <property type="entry name" value="FMN-binding split barrel"/>
    <property type="match status" value="1"/>
</dbReference>
<dbReference type="EMBL" id="JMQM01000001">
    <property type="protein sequence ID" value="KFB10243.1"/>
    <property type="molecule type" value="Genomic_DNA"/>
</dbReference>
<proteinExistence type="predicted"/>
<dbReference type="Proteomes" id="UP000053675">
    <property type="component" value="Unassembled WGS sequence"/>
</dbReference>
<dbReference type="STRING" id="472175.EL18_01273"/>
<dbReference type="SMART" id="SM00903">
    <property type="entry name" value="Flavin_Reduct"/>
    <property type="match status" value="1"/>
</dbReference>
<name>A0A084UBA7_9HYPH</name>
<keyword evidence="3" id="KW-1185">Reference proteome</keyword>
<gene>
    <name evidence="2" type="ORF">EL18_01273</name>
</gene>
<dbReference type="GO" id="GO:0010181">
    <property type="term" value="F:FMN binding"/>
    <property type="evidence" value="ECO:0007669"/>
    <property type="project" value="InterPro"/>
</dbReference>
<evidence type="ECO:0000259" key="1">
    <source>
        <dbReference type="SMART" id="SM00903"/>
    </source>
</evidence>
<dbReference type="InterPro" id="IPR012349">
    <property type="entry name" value="Split_barrel_FMN-bd"/>
</dbReference>
<dbReference type="PATRIC" id="fig|472175.3.peg.1286"/>
<dbReference type="eggNOG" id="COG1853">
    <property type="taxonomic scope" value="Bacteria"/>
</dbReference>
<dbReference type="Pfam" id="PF01613">
    <property type="entry name" value="Flavin_Reduct"/>
    <property type="match status" value="1"/>
</dbReference>
<dbReference type="PANTHER" id="PTHR43812:SF2">
    <property type="entry name" value="FLAVIN REDUCTASE LIKE DOMAIN-CONTAINING PROTEIN"/>
    <property type="match status" value="1"/>
</dbReference>
<dbReference type="GO" id="GO:0016646">
    <property type="term" value="F:oxidoreductase activity, acting on the CH-NH group of donors, NAD or NADP as acceptor"/>
    <property type="evidence" value="ECO:0007669"/>
    <property type="project" value="UniProtKB-ARBA"/>
</dbReference>
<evidence type="ECO:0000313" key="2">
    <source>
        <dbReference type="EMBL" id="KFB10243.1"/>
    </source>
</evidence>
<comment type="caution">
    <text evidence="2">The sequence shown here is derived from an EMBL/GenBank/DDBJ whole genome shotgun (WGS) entry which is preliminary data.</text>
</comment>
<dbReference type="AlphaFoldDB" id="A0A084UBA7"/>
<reference evidence="2 3" key="1">
    <citation type="submission" date="2014-05" db="EMBL/GenBank/DDBJ databases">
        <title>Draft Genome Sequence of Nitratireductor basaltis Strain UMTGB225, A Marine Bacterium Isolated from Green Barrel Tunicate.</title>
        <authorList>
            <person name="Gan H.Y."/>
        </authorList>
    </citation>
    <scope>NUCLEOTIDE SEQUENCE [LARGE SCALE GENOMIC DNA]</scope>
    <source>
        <strain evidence="2 3">UMTGB225</strain>
    </source>
</reference>
<dbReference type="OrthoDB" id="9783347at2"/>
<dbReference type="Gene3D" id="2.30.110.10">
    <property type="entry name" value="Electron Transport, Fmn-binding Protein, Chain A"/>
    <property type="match status" value="1"/>
</dbReference>
<organism evidence="2 3">
    <name type="scientific">Nitratireductor basaltis</name>
    <dbReference type="NCBI Taxonomy" id="472175"/>
    <lineage>
        <taxon>Bacteria</taxon>
        <taxon>Pseudomonadati</taxon>
        <taxon>Pseudomonadota</taxon>
        <taxon>Alphaproteobacteria</taxon>
        <taxon>Hyphomicrobiales</taxon>
        <taxon>Phyllobacteriaceae</taxon>
        <taxon>Nitratireductor</taxon>
    </lineage>
</organism>
<sequence>MFYEPNVGHGLPHDPFKALVAPRPIGWISSRRKDGTANLAPYSFFNAISTNPHLVLFSSEGVKDSCSIAAETGEFVVNIVSRKLAEQMNLSAIDAPEGVNEFEVAGLTEAVCRHISAPRVAEAPAALECKVVDVLQPKGLDGAPAGVSVVMGEVVGIHMDDVMIVDGLFDITKAQTLARLGYMDYTAVTETFSMRRPRWSERRED</sequence>
<feature type="domain" description="Flavin reductase like" evidence="1">
    <location>
        <begin position="18"/>
        <end position="166"/>
    </location>
</feature>
<protein>
    <submittedName>
        <fullName evidence="2">Flavin reductase domain-containing FMN-binding protein</fullName>
    </submittedName>
</protein>
<accession>A0A084UBA7</accession>
<evidence type="ECO:0000313" key="3">
    <source>
        <dbReference type="Proteomes" id="UP000053675"/>
    </source>
</evidence>
<dbReference type="RefSeq" id="WP_036480892.1">
    <property type="nucleotide sequence ID" value="NZ_JMQM01000001.1"/>
</dbReference>